<dbReference type="RefSeq" id="XP_056047070.1">
    <property type="nucleotide sequence ID" value="XM_056189006.1"/>
</dbReference>
<gene>
    <name evidence="1" type="ORF">POJ06DRAFT_264448</name>
</gene>
<keyword evidence="2" id="KW-1185">Reference proteome</keyword>
<protein>
    <submittedName>
        <fullName evidence="1">Uncharacterized protein</fullName>
    </submittedName>
</protein>
<dbReference type="AlphaFoldDB" id="A0AAD7QYB6"/>
<proteinExistence type="predicted"/>
<reference evidence="1" key="1">
    <citation type="submission" date="2023-03" db="EMBL/GenBank/DDBJ databases">
        <title>Near-Complete genome sequence of Lipomyces tetrasporous NRRL Y-64009, an oleaginous yeast capable of growing on lignocellulosic hydrolysates.</title>
        <authorList>
            <consortium name="Lawrence Berkeley National Laboratory"/>
            <person name="Jagtap S.S."/>
            <person name="Liu J.-J."/>
            <person name="Walukiewicz H.E."/>
            <person name="Pangilinan J."/>
            <person name="Lipzen A."/>
            <person name="Ahrendt S."/>
            <person name="Koriabine M."/>
            <person name="Cobaugh K."/>
            <person name="Salamov A."/>
            <person name="Yoshinaga Y."/>
            <person name="Ng V."/>
            <person name="Daum C."/>
            <person name="Grigoriev I.V."/>
            <person name="Slininger P.J."/>
            <person name="Dien B.S."/>
            <person name="Jin Y.-S."/>
            <person name="Rao C.V."/>
        </authorList>
    </citation>
    <scope>NUCLEOTIDE SEQUENCE</scope>
    <source>
        <strain evidence="1">NRRL Y-64009</strain>
    </source>
</reference>
<accession>A0AAD7QYB6</accession>
<evidence type="ECO:0000313" key="1">
    <source>
        <dbReference type="EMBL" id="KAJ8103620.1"/>
    </source>
</evidence>
<name>A0AAD7QYB6_9ASCO</name>
<organism evidence="1 2">
    <name type="scientific">Lipomyces tetrasporus</name>
    <dbReference type="NCBI Taxonomy" id="54092"/>
    <lineage>
        <taxon>Eukaryota</taxon>
        <taxon>Fungi</taxon>
        <taxon>Dikarya</taxon>
        <taxon>Ascomycota</taxon>
        <taxon>Saccharomycotina</taxon>
        <taxon>Lipomycetes</taxon>
        <taxon>Lipomycetales</taxon>
        <taxon>Lipomycetaceae</taxon>
        <taxon>Lipomyces</taxon>
    </lineage>
</organism>
<dbReference type="GeneID" id="80884172"/>
<evidence type="ECO:0000313" key="2">
    <source>
        <dbReference type="Proteomes" id="UP001217417"/>
    </source>
</evidence>
<sequence length="78" mass="8870">MMRRTVSTVEVQLAQVLSKDEADNVDMLEFDIGKVVRRFANDIAKDFANNGNPEGFLQMFKHVAWVDSGSNLYFGRTK</sequence>
<dbReference type="EMBL" id="JARPMG010000001">
    <property type="protein sequence ID" value="KAJ8103620.1"/>
    <property type="molecule type" value="Genomic_DNA"/>
</dbReference>
<dbReference type="Proteomes" id="UP001217417">
    <property type="component" value="Unassembled WGS sequence"/>
</dbReference>
<comment type="caution">
    <text evidence="1">The sequence shown here is derived from an EMBL/GenBank/DDBJ whole genome shotgun (WGS) entry which is preliminary data.</text>
</comment>